<dbReference type="RefSeq" id="WP_072364710.1">
    <property type="nucleotide sequence ID" value="NZ_CP139972.1"/>
</dbReference>
<keyword evidence="3 7" id="KW-1134">Transmembrane beta strand</keyword>
<dbReference type="Gene3D" id="2.60.40.1120">
    <property type="entry name" value="Carboxypeptidase-like, regulatory domain"/>
    <property type="match status" value="1"/>
</dbReference>
<keyword evidence="4 7" id="KW-0812">Transmembrane</keyword>
<dbReference type="SMART" id="SM00965">
    <property type="entry name" value="STN"/>
    <property type="match status" value="1"/>
</dbReference>
<organism evidence="9 11">
    <name type="scientific">Chitinophaga sancti</name>
    <dbReference type="NCBI Taxonomy" id="1004"/>
    <lineage>
        <taxon>Bacteria</taxon>
        <taxon>Pseudomonadati</taxon>
        <taxon>Bacteroidota</taxon>
        <taxon>Chitinophagia</taxon>
        <taxon>Chitinophagales</taxon>
        <taxon>Chitinophagaceae</taxon>
        <taxon>Chitinophaga</taxon>
    </lineage>
</organism>
<dbReference type="AlphaFoldDB" id="A0A1K1SJE6"/>
<dbReference type="PROSITE" id="PS52016">
    <property type="entry name" value="TONB_DEPENDENT_REC_3"/>
    <property type="match status" value="1"/>
</dbReference>
<dbReference type="SUPFAM" id="SSF56935">
    <property type="entry name" value="Porins"/>
    <property type="match status" value="1"/>
</dbReference>
<evidence type="ECO:0000313" key="12">
    <source>
        <dbReference type="Proteomes" id="UP001326715"/>
    </source>
</evidence>
<sequence>MLFNHWANNFISRKSLCVSVSLFLVLIFVSIQSFAQVTISAKNIPLGQAFDQLSKQTGYTFFYNNKDIRKLGKVDIALKNVSLETALGQLLKGLPLNWHIVDKTVVIRGTTPAAIQDTVKEISGIVRNRLNEPLPRVSIRVQNDVYQTNNEGAYNIKLVDEDTPISFSFIGYQSAVYRAGQAKNGRLNVVLEDAKIGLNEVVVNGYQEIHRDNYTGTAVVVSGEKLKEISPQNLLQGMQMVDPSFRILNNNFNGSNPNSMPVINVRGSSALPTGSDGILRRDNISSSVNLPAFILDGYEVSLEKVFDLDMNRIATVTLLKDAAATAIYGSRAANGVMVITTKVPANGKLQVTYNHETNFNSPDLTDYHVLNAAQKLQYEQQAGVYDAGLQKVPQDGLDVLYYEKLKNVAGGVNTYWLSQPLRTAIGQKHGVYLQGGAENFRYGIDLRYQTRPGVMKGSSRDQYSGGMNFSYNLSNRIKFQNELTITQVKSKESPYGSFADYVKTNPYYRITDDNGNVIRELETWSDRNADGGAYQYDYVLNPLYNSTLSSFNTNNYAEIIDNFAAEFEIAKGLRVRGQMSMTSRQSNGDNFLSPLANEFYFYAASETDQKGSYTSSRMKETYWDGNIRLNYVKQLHDHNINLVAGANIRTELSDYADFTAIGFPNDRFTSVGFAKGYAEGAHPRSNIEKSRLFGDFISTNYSYKDRYLMDATLRTDGSSKFGTANRLAPFWSLGVGWNLHKESWFDNDVISQLRLRFTTGLTGSVQFSPYLSRTTYSYDQSNWYSSGIGATVGNYGNSNLGWQKTRSTDFGFDLGLFKDRIFLSPRIYYKLTKDLLADISIAPSTGFSSYKENLGDMENKGIELSLRAVVLQNKDWGVNIYANLVHNTNKIVRISNSLEAYNNKVNQEQATNSKYKGVPLLRYKEGQSYDAIYAVRSLGIDPENGKEVFVKRDGSLSYQWDARDVNVVGDATPFAQGSFGGTFHYRKFMMSLNFQTEFGGDMYNQTLVDRVENANPRYNVDSRVFAEKWKHPGDKTFYKNIYDWGQTQVSSRFIQPNNVLSLQSIYCSYDLRVVKRMVRLGMTANDILRWSSVEQERGIDYPFARSVTFSLQAQF</sequence>
<protein>
    <submittedName>
        <fullName evidence="10">SusC/RagA family TonB-linked outer membrane protein</fullName>
    </submittedName>
    <submittedName>
        <fullName evidence="9">TonB-linked outer membrane protein, SusC/RagA family</fullName>
    </submittedName>
</protein>
<evidence type="ECO:0000256" key="4">
    <source>
        <dbReference type="ARBA" id="ARBA00022692"/>
    </source>
</evidence>
<feature type="domain" description="Secretin/TonB short N-terminal" evidence="8">
    <location>
        <begin position="59"/>
        <end position="110"/>
    </location>
</feature>
<dbReference type="Proteomes" id="UP000183788">
    <property type="component" value="Unassembled WGS sequence"/>
</dbReference>
<evidence type="ECO:0000256" key="5">
    <source>
        <dbReference type="ARBA" id="ARBA00023136"/>
    </source>
</evidence>
<gene>
    <name evidence="9" type="ORF">SAMN05661012_05557</name>
    <name evidence="10" type="ORF">SR876_00150</name>
</gene>
<dbReference type="Pfam" id="PF07660">
    <property type="entry name" value="STN"/>
    <property type="match status" value="1"/>
</dbReference>
<reference evidence="9 11" key="1">
    <citation type="submission" date="2016-11" db="EMBL/GenBank/DDBJ databases">
        <authorList>
            <person name="Jaros S."/>
            <person name="Januszkiewicz K."/>
            <person name="Wedrychowicz H."/>
        </authorList>
    </citation>
    <scope>NUCLEOTIDE SEQUENCE [LARGE SCALE GENOMIC DNA]</scope>
    <source>
        <strain evidence="9 11">DSM 784</strain>
    </source>
</reference>
<dbReference type="InterPro" id="IPR012910">
    <property type="entry name" value="Plug_dom"/>
</dbReference>
<accession>A0A1K1SJE6</accession>
<evidence type="ECO:0000313" key="11">
    <source>
        <dbReference type="Proteomes" id="UP000183788"/>
    </source>
</evidence>
<dbReference type="GO" id="GO:0009279">
    <property type="term" value="C:cell outer membrane"/>
    <property type="evidence" value="ECO:0007669"/>
    <property type="project" value="UniProtKB-SubCell"/>
</dbReference>
<evidence type="ECO:0000259" key="8">
    <source>
        <dbReference type="SMART" id="SM00965"/>
    </source>
</evidence>
<dbReference type="OrthoDB" id="1094723at2"/>
<dbReference type="InterPro" id="IPR023997">
    <property type="entry name" value="TonB-dep_OMP_SusC/RagA_CS"/>
</dbReference>
<evidence type="ECO:0000256" key="3">
    <source>
        <dbReference type="ARBA" id="ARBA00022452"/>
    </source>
</evidence>
<dbReference type="SUPFAM" id="SSF49464">
    <property type="entry name" value="Carboxypeptidase regulatory domain-like"/>
    <property type="match status" value="1"/>
</dbReference>
<keyword evidence="2 7" id="KW-0813">Transport</keyword>
<dbReference type="Proteomes" id="UP001326715">
    <property type="component" value="Chromosome"/>
</dbReference>
<dbReference type="InterPro" id="IPR023996">
    <property type="entry name" value="TonB-dep_OMP_SusC/RagA"/>
</dbReference>
<name>A0A1K1SJE6_9BACT</name>
<evidence type="ECO:0000256" key="1">
    <source>
        <dbReference type="ARBA" id="ARBA00004571"/>
    </source>
</evidence>
<evidence type="ECO:0000313" key="9">
    <source>
        <dbReference type="EMBL" id="SFW84465.1"/>
    </source>
</evidence>
<dbReference type="InterPro" id="IPR037066">
    <property type="entry name" value="Plug_dom_sf"/>
</dbReference>
<evidence type="ECO:0000313" key="10">
    <source>
        <dbReference type="EMBL" id="WQG89891.1"/>
    </source>
</evidence>
<dbReference type="Gene3D" id="3.55.50.30">
    <property type="match status" value="1"/>
</dbReference>
<dbReference type="InterPro" id="IPR008969">
    <property type="entry name" value="CarboxyPept-like_regulatory"/>
</dbReference>
<reference evidence="10 12" key="2">
    <citation type="submission" date="2023-11" db="EMBL/GenBank/DDBJ databases">
        <title>MicrobeMod: A computational toolkit for identifying prokaryotic methylation and restriction-modification with nanopore sequencing.</title>
        <authorList>
            <person name="Crits-Christoph A."/>
            <person name="Kang S.C."/>
            <person name="Lee H."/>
            <person name="Ostrov N."/>
        </authorList>
    </citation>
    <scope>NUCLEOTIDE SEQUENCE [LARGE SCALE GENOMIC DNA]</scope>
    <source>
        <strain evidence="10 12">ATCC 23090</strain>
    </source>
</reference>
<dbReference type="NCBIfam" id="TIGR04056">
    <property type="entry name" value="OMP_RagA_SusC"/>
    <property type="match status" value="1"/>
</dbReference>
<dbReference type="Pfam" id="PF07715">
    <property type="entry name" value="Plug"/>
    <property type="match status" value="1"/>
</dbReference>
<dbReference type="InterPro" id="IPR011662">
    <property type="entry name" value="Secretin/TonB_short_N"/>
</dbReference>
<proteinExistence type="inferred from homology"/>
<keyword evidence="12" id="KW-1185">Reference proteome</keyword>
<dbReference type="InterPro" id="IPR039426">
    <property type="entry name" value="TonB-dep_rcpt-like"/>
</dbReference>
<evidence type="ECO:0000256" key="2">
    <source>
        <dbReference type="ARBA" id="ARBA00022448"/>
    </source>
</evidence>
<evidence type="ECO:0000256" key="6">
    <source>
        <dbReference type="ARBA" id="ARBA00023237"/>
    </source>
</evidence>
<keyword evidence="5 7" id="KW-0472">Membrane</keyword>
<dbReference type="EMBL" id="FPIZ01000024">
    <property type="protein sequence ID" value="SFW84465.1"/>
    <property type="molecule type" value="Genomic_DNA"/>
</dbReference>
<evidence type="ECO:0000256" key="7">
    <source>
        <dbReference type="PROSITE-ProRule" id="PRU01360"/>
    </source>
</evidence>
<dbReference type="Gene3D" id="2.170.130.10">
    <property type="entry name" value="TonB-dependent receptor, plug domain"/>
    <property type="match status" value="1"/>
</dbReference>
<dbReference type="InterPro" id="IPR036942">
    <property type="entry name" value="Beta-barrel_TonB_sf"/>
</dbReference>
<dbReference type="NCBIfam" id="TIGR04057">
    <property type="entry name" value="SusC_RagA_signa"/>
    <property type="match status" value="1"/>
</dbReference>
<dbReference type="EMBL" id="CP140154">
    <property type="protein sequence ID" value="WQG89891.1"/>
    <property type="molecule type" value="Genomic_DNA"/>
</dbReference>
<dbReference type="Gene3D" id="2.40.170.20">
    <property type="entry name" value="TonB-dependent receptor, beta-barrel domain"/>
    <property type="match status" value="1"/>
</dbReference>
<dbReference type="STRING" id="1004.SAMN05661012_05557"/>
<dbReference type="Pfam" id="PF13715">
    <property type="entry name" value="CarbopepD_reg_2"/>
    <property type="match status" value="1"/>
</dbReference>
<comment type="subcellular location">
    <subcellularLocation>
        <location evidence="1 7">Cell outer membrane</location>
        <topology evidence="1 7">Multi-pass membrane protein</topology>
    </subcellularLocation>
</comment>
<keyword evidence="6 7" id="KW-0998">Cell outer membrane</keyword>
<comment type="similarity">
    <text evidence="7">Belongs to the TonB-dependent receptor family.</text>
</comment>